<organism evidence="13 14">
    <name type="scientific">Pelagibacterium luteolum</name>
    <dbReference type="NCBI Taxonomy" id="440168"/>
    <lineage>
        <taxon>Bacteria</taxon>
        <taxon>Pseudomonadati</taxon>
        <taxon>Pseudomonadota</taxon>
        <taxon>Alphaproteobacteria</taxon>
        <taxon>Hyphomicrobiales</taxon>
        <taxon>Devosiaceae</taxon>
        <taxon>Pelagibacterium</taxon>
    </lineage>
</organism>
<accession>A0A1G7SG21</accession>
<keyword evidence="6 12" id="KW-1003">Cell membrane</keyword>
<dbReference type="PRINTS" id="PR01414">
    <property type="entry name" value="CCMBBIOGNSIS"/>
</dbReference>
<evidence type="ECO:0000256" key="3">
    <source>
        <dbReference type="ARBA" id="ARBA00010544"/>
    </source>
</evidence>
<evidence type="ECO:0000256" key="11">
    <source>
        <dbReference type="ARBA" id="ARBA00023136"/>
    </source>
</evidence>
<dbReference type="GO" id="GO:0005886">
    <property type="term" value="C:plasma membrane"/>
    <property type="evidence" value="ECO:0007669"/>
    <property type="project" value="UniProtKB-SubCell"/>
</dbReference>
<keyword evidence="5 12" id="KW-0813">Transport</keyword>
<keyword evidence="8" id="KW-0812">Transmembrane</keyword>
<evidence type="ECO:0000256" key="10">
    <source>
        <dbReference type="ARBA" id="ARBA00022989"/>
    </source>
</evidence>
<evidence type="ECO:0000256" key="2">
    <source>
        <dbReference type="ARBA" id="ARBA00004429"/>
    </source>
</evidence>
<evidence type="ECO:0000256" key="12">
    <source>
        <dbReference type="PIRNR" id="PIRNR002764"/>
    </source>
</evidence>
<evidence type="ECO:0000256" key="9">
    <source>
        <dbReference type="ARBA" id="ARBA00022748"/>
    </source>
</evidence>
<dbReference type="PIRSF" id="PIRSF002764">
    <property type="entry name" value="CcmB"/>
    <property type="match status" value="1"/>
</dbReference>
<keyword evidence="11 12" id="KW-0472">Membrane</keyword>
<keyword evidence="7 12" id="KW-0997">Cell inner membrane</keyword>
<dbReference type="InterPro" id="IPR003544">
    <property type="entry name" value="Cyt_c_biogenesis_CcmB"/>
</dbReference>
<keyword evidence="10" id="KW-1133">Transmembrane helix</keyword>
<dbReference type="GO" id="GO:1903607">
    <property type="term" value="P:cytochrome c biosynthetic process"/>
    <property type="evidence" value="ECO:0007669"/>
    <property type="project" value="TreeGrafter"/>
</dbReference>
<dbReference type="Proteomes" id="UP000199495">
    <property type="component" value="Unassembled WGS sequence"/>
</dbReference>
<evidence type="ECO:0000256" key="4">
    <source>
        <dbReference type="ARBA" id="ARBA00016452"/>
    </source>
</evidence>
<dbReference type="PANTHER" id="PTHR30070">
    <property type="entry name" value="HEME EXPORTER PROTEIN B"/>
    <property type="match status" value="1"/>
</dbReference>
<gene>
    <name evidence="13" type="ORF">SAMN04487974_101490</name>
</gene>
<evidence type="ECO:0000256" key="5">
    <source>
        <dbReference type="ARBA" id="ARBA00022448"/>
    </source>
</evidence>
<keyword evidence="14" id="KW-1185">Reference proteome</keyword>
<dbReference type="GO" id="GO:0015232">
    <property type="term" value="F:heme transmembrane transporter activity"/>
    <property type="evidence" value="ECO:0007669"/>
    <property type="project" value="InterPro"/>
</dbReference>
<dbReference type="AlphaFoldDB" id="A0A1G7SG21"/>
<evidence type="ECO:0000256" key="7">
    <source>
        <dbReference type="ARBA" id="ARBA00022519"/>
    </source>
</evidence>
<reference evidence="13 14" key="1">
    <citation type="submission" date="2016-10" db="EMBL/GenBank/DDBJ databases">
        <authorList>
            <person name="de Groot N.N."/>
        </authorList>
    </citation>
    <scope>NUCLEOTIDE SEQUENCE [LARGE SCALE GENOMIC DNA]</scope>
    <source>
        <strain evidence="13 14">CGMCC 1.10267</strain>
    </source>
</reference>
<evidence type="ECO:0000256" key="8">
    <source>
        <dbReference type="ARBA" id="ARBA00022692"/>
    </source>
</evidence>
<dbReference type="Pfam" id="PF03379">
    <property type="entry name" value="CcmB"/>
    <property type="match status" value="1"/>
</dbReference>
<dbReference type="STRING" id="440168.SAMN04487974_101490"/>
<dbReference type="EMBL" id="FNCS01000001">
    <property type="protein sequence ID" value="SDG21943.1"/>
    <property type="molecule type" value="Genomic_DNA"/>
</dbReference>
<comment type="function">
    <text evidence="1 12">Required for the export of heme to the periplasm for the biogenesis of c-type cytochromes.</text>
</comment>
<proteinExistence type="inferred from homology"/>
<comment type="subcellular location">
    <subcellularLocation>
        <location evidence="2">Cell inner membrane</location>
        <topology evidence="2">Multi-pass membrane protein</topology>
    </subcellularLocation>
</comment>
<dbReference type="OrthoDB" id="9812915at2"/>
<evidence type="ECO:0000256" key="1">
    <source>
        <dbReference type="ARBA" id="ARBA00002442"/>
    </source>
</evidence>
<dbReference type="RefSeq" id="WP_090590847.1">
    <property type="nucleotide sequence ID" value="NZ_FNCS01000001.1"/>
</dbReference>
<sequence length="220" mass="22929">MRAFTAIIGRDLRLGLRQGGDLLTLVLFFVIVGVLLPFAVGPDRPLLAQLAPAIIWVAALLAQLLSHDRLFRSDFEDGSLALFRHASLSLDGIVFAKLIAHWLLTGLPLVVAMPVLALVLGLTADNFWLAVLTLLAGTPALTAFGAIGAAVTVGLKRGGLVAPVLVLPLSLPVLIFGTGAFDPTRVEASTQALLLLCALSLVSMALAPFAAALALKISGE</sequence>
<keyword evidence="9 12" id="KW-0201">Cytochrome c-type biogenesis</keyword>
<dbReference type="GO" id="GO:0017004">
    <property type="term" value="P:cytochrome complex assembly"/>
    <property type="evidence" value="ECO:0007669"/>
    <property type="project" value="UniProtKB-KW"/>
</dbReference>
<comment type="similarity">
    <text evidence="3 12">Belongs to the CcmB/CycW/HelB family.</text>
</comment>
<name>A0A1G7SG21_9HYPH</name>
<dbReference type="InterPro" id="IPR026031">
    <property type="entry name" value="Cyt_c_CcmB_bac"/>
</dbReference>
<evidence type="ECO:0000313" key="13">
    <source>
        <dbReference type="EMBL" id="SDG21943.1"/>
    </source>
</evidence>
<evidence type="ECO:0000313" key="14">
    <source>
        <dbReference type="Proteomes" id="UP000199495"/>
    </source>
</evidence>
<dbReference type="NCBIfam" id="TIGR01190">
    <property type="entry name" value="ccmB"/>
    <property type="match status" value="1"/>
</dbReference>
<protein>
    <recommendedName>
        <fullName evidence="4 12">Heme exporter protein B</fullName>
    </recommendedName>
</protein>
<evidence type="ECO:0000256" key="6">
    <source>
        <dbReference type="ARBA" id="ARBA00022475"/>
    </source>
</evidence>
<dbReference type="PANTHER" id="PTHR30070:SF1">
    <property type="entry name" value="CYTOCHROME C BIOGENESIS B-RELATED"/>
    <property type="match status" value="1"/>
</dbReference>